<dbReference type="Proteomes" id="UP000326939">
    <property type="component" value="Chromosome 4"/>
</dbReference>
<evidence type="ECO:0000256" key="7">
    <source>
        <dbReference type="SAM" id="MobiDB-lite"/>
    </source>
</evidence>
<dbReference type="PROSITE" id="PS50297">
    <property type="entry name" value="ANK_REP_REGION"/>
    <property type="match status" value="1"/>
</dbReference>
<comment type="caution">
    <text evidence="9">The sequence shown here is derived from an EMBL/GenBank/DDBJ whole genome shotgun (WGS) entry which is preliminary data.</text>
</comment>
<feature type="domain" description="Protein kinase" evidence="8">
    <location>
        <begin position="133"/>
        <end position="457"/>
    </location>
</feature>
<sequence length="457" mass="51184">MEGKNPLRFTLGRQSSLAPEKDREESDVDIDVIDPGVRLMYLTNEGDLEGIQELVNSGVDVNFRDIDGRTALHIASCQGFTQVVALLLDHGAEIDPKDRWGSTFGVGAADASKLMLLKQPLADAIFYKNHDVIKLLEKHGAKPLMAPMHVKHAREVPEYEINSDELDFTNSVELTKGTFCIALWRGIQVAVKKLGEEVLPDEDKVRAFRDELALLQKIRHPNVVQFLGAVTQSSPMMIVTEYLPKGDFCAFLKRKGALKPIAAVRLALDIARGMNYLHENRPVPIIHRDLEPSNILRDDSGHLKVADFGISKLLTVKEDKPLNGQDNSWRYVAPEVFKKEDYDTKVDVFSFALILQEMIEGCPPFSAKQEHEVPLAYAAKERPPFRAPSKSYAHGLKEYAFLSYGFFLHEICSLSVEVIAIALKLTVRPLKCFQNLEAMLKKDRSLSNRSSNSTSSI</sequence>
<evidence type="ECO:0000256" key="6">
    <source>
        <dbReference type="PROSITE-ProRule" id="PRU00023"/>
    </source>
</evidence>
<dbReference type="Pfam" id="PF00069">
    <property type="entry name" value="Pkinase"/>
    <property type="match status" value="1"/>
</dbReference>
<dbReference type="EMBL" id="VDCV01000004">
    <property type="protein sequence ID" value="KAB5560743.1"/>
    <property type="molecule type" value="Genomic_DNA"/>
</dbReference>
<dbReference type="SUPFAM" id="SSF48403">
    <property type="entry name" value="Ankyrin repeat"/>
    <property type="match status" value="1"/>
</dbReference>
<evidence type="ECO:0000256" key="3">
    <source>
        <dbReference type="ARBA" id="ARBA00022741"/>
    </source>
</evidence>
<keyword evidence="10" id="KW-1185">Reference proteome</keyword>
<dbReference type="PANTHER" id="PTHR44329">
    <property type="entry name" value="SERINE/THREONINE-PROTEIN KINASE TNNI3K-RELATED"/>
    <property type="match status" value="1"/>
</dbReference>
<dbReference type="InterPro" id="IPR002110">
    <property type="entry name" value="Ankyrin_rpt"/>
</dbReference>
<feature type="region of interest" description="Disordered" evidence="7">
    <location>
        <begin position="1"/>
        <end position="25"/>
    </location>
</feature>
<evidence type="ECO:0000256" key="1">
    <source>
        <dbReference type="ARBA" id="ARBA00005843"/>
    </source>
</evidence>
<dbReference type="InterPro" id="IPR051681">
    <property type="entry name" value="Ser/Thr_Kinases-Pseudokinases"/>
</dbReference>
<accession>A0A5N5N2A1</accession>
<evidence type="ECO:0000256" key="5">
    <source>
        <dbReference type="ARBA" id="ARBA00022840"/>
    </source>
</evidence>
<gene>
    <name evidence="9" type="ORF">DKX38_005700</name>
</gene>
<protein>
    <recommendedName>
        <fullName evidence="8">Protein kinase domain-containing protein</fullName>
    </recommendedName>
</protein>
<dbReference type="SMART" id="SM00248">
    <property type="entry name" value="ANK"/>
    <property type="match status" value="3"/>
</dbReference>
<dbReference type="AlphaFoldDB" id="A0A5N5N2A1"/>
<keyword evidence="4" id="KW-0418">Kinase</keyword>
<dbReference type="PROSITE" id="PS50088">
    <property type="entry name" value="ANK_REPEAT"/>
    <property type="match status" value="1"/>
</dbReference>
<dbReference type="InterPro" id="IPR036770">
    <property type="entry name" value="Ankyrin_rpt-contain_sf"/>
</dbReference>
<dbReference type="InterPro" id="IPR000719">
    <property type="entry name" value="Prot_kinase_dom"/>
</dbReference>
<evidence type="ECO:0000259" key="8">
    <source>
        <dbReference type="PROSITE" id="PS50011"/>
    </source>
</evidence>
<dbReference type="FunFam" id="1.25.40.20:FF:000349">
    <property type="entry name" value="Predicted protein"/>
    <property type="match status" value="1"/>
</dbReference>
<dbReference type="SUPFAM" id="SSF56112">
    <property type="entry name" value="Protein kinase-like (PK-like)"/>
    <property type="match status" value="1"/>
</dbReference>
<dbReference type="GO" id="GO:0004674">
    <property type="term" value="F:protein serine/threonine kinase activity"/>
    <property type="evidence" value="ECO:0007669"/>
    <property type="project" value="TreeGrafter"/>
</dbReference>
<name>A0A5N5N2A1_9ROSI</name>
<keyword evidence="5" id="KW-0067">ATP-binding</keyword>
<dbReference type="PIRSF" id="PIRSF000654">
    <property type="entry name" value="Integrin-linked_kinase"/>
    <property type="match status" value="1"/>
</dbReference>
<proteinExistence type="inferred from homology"/>
<dbReference type="Gene3D" id="1.25.40.20">
    <property type="entry name" value="Ankyrin repeat-containing domain"/>
    <property type="match status" value="1"/>
</dbReference>
<dbReference type="InterPro" id="IPR011009">
    <property type="entry name" value="Kinase-like_dom_sf"/>
</dbReference>
<evidence type="ECO:0000256" key="2">
    <source>
        <dbReference type="ARBA" id="ARBA00022679"/>
    </source>
</evidence>
<evidence type="ECO:0000256" key="4">
    <source>
        <dbReference type="ARBA" id="ARBA00022777"/>
    </source>
</evidence>
<evidence type="ECO:0000313" key="10">
    <source>
        <dbReference type="Proteomes" id="UP000326939"/>
    </source>
</evidence>
<dbReference type="FunFam" id="3.30.200.20:FF:000180">
    <property type="entry name" value="serine/threonine-protein kinase STY46-like"/>
    <property type="match status" value="1"/>
</dbReference>
<keyword evidence="6" id="KW-0040">ANK repeat</keyword>
<dbReference type="GO" id="GO:0005524">
    <property type="term" value="F:ATP binding"/>
    <property type="evidence" value="ECO:0007669"/>
    <property type="project" value="UniProtKB-KW"/>
</dbReference>
<feature type="repeat" description="ANK" evidence="6">
    <location>
        <begin position="67"/>
        <end position="99"/>
    </location>
</feature>
<organism evidence="9 10">
    <name type="scientific">Salix brachista</name>
    <dbReference type="NCBI Taxonomy" id="2182728"/>
    <lineage>
        <taxon>Eukaryota</taxon>
        <taxon>Viridiplantae</taxon>
        <taxon>Streptophyta</taxon>
        <taxon>Embryophyta</taxon>
        <taxon>Tracheophyta</taxon>
        <taxon>Spermatophyta</taxon>
        <taxon>Magnoliopsida</taxon>
        <taxon>eudicotyledons</taxon>
        <taxon>Gunneridae</taxon>
        <taxon>Pentapetalae</taxon>
        <taxon>rosids</taxon>
        <taxon>fabids</taxon>
        <taxon>Malpighiales</taxon>
        <taxon>Salicaceae</taxon>
        <taxon>Saliceae</taxon>
        <taxon>Salix</taxon>
    </lineage>
</organism>
<keyword evidence="2" id="KW-0808">Transferase</keyword>
<evidence type="ECO:0000313" key="9">
    <source>
        <dbReference type="EMBL" id="KAB5560743.1"/>
    </source>
</evidence>
<dbReference type="PROSITE" id="PS50011">
    <property type="entry name" value="PROTEIN_KINASE_DOM"/>
    <property type="match status" value="1"/>
</dbReference>
<comment type="similarity">
    <text evidence="1">Belongs to the protein kinase superfamily. TKL Ser/Thr protein kinase family.</text>
</comment>
<keyword evidence="3" id="KW-0547">Nucleotide-binding</keyword>
<reference evidence="10" key="1">
    <citation type="journal article" date="2019" name="Gigascience">
        <title>De novo genome assembly of the endangered Acer yangbiense, a plant species with extremely small populations endemic to Yunnan Province, China.</title>
        <authorList>
            <person name="Yang J."/>
            <person name="Wariss H.M."/>
            <person name="Tao L."/>
            <person name="Zhang R."/>
            <person name="Yun Q."/>
            <person name="Hollingsworth P."/>
            <person name="Dao Z."/>
            <person name="Luo G."/>
            <person name="Guo H."/>
            <person name="Ma Y."/>
            <person name="Sun W."/>
        </authorList>
    </citation>
    <scope>NUCLEOTIDE SEQUENCE [LARGE SCALE GENOMIC DNA]</scope>
    <source>
        <strain evidence="10">cv. br00</strain>
    </source>
</reference>
<dbReference type="Pfam" id="PF12796">
    <property type="entry name" value="Ank_2"/>
    <property type="match status" value="1"/>
</dbReference>
<dbReference type="Gene3D" id="1.10.510.10">
    <property type="entry name" value="Transferase(Phosphotransferase) domain 1"/>
    <property type="match status" value="1"/>
</dbReference>
<dbReference type="PANTHER" id="PTHR44329:SF140">
    <property type="entry name" value="INACTIVE PROTEIN TYROSINE KINASE PTKL"/>
    <property type="match status" value="1"/>
</dbReference>